<dbReference type="GO" id="GO:0046872">
    <property type="term" value="F:metal ion binding"/>
    <property type="evidence" value="ECO:0007669"/>
    <property type="project" value="InterPro"/>
</dbReference>
<dbReference type="InterPro" id="IPR053257">
    <property type="entry name" value="Cu-only_SOD"/>
</dbReference>
<dbReference type="GO" id="GO:0006801">
    <property type="term" value="P:superoxide metabolic process"/>
    <property type="evidence" value="ECO:0007669"/>
    <property type="project" value="InterPro"/>
</dbReference>
<dbReference type="SUPFAM" id="SSF49329">
    <property type="entry name" value="Cu,Zn superoxide dismutase-like"/>
    <property type="match status" value="1"/>
</dbReference>
<evidence type="ECO:0000256" key="1">
    <source>
        <dbReference type="SAM" id="MobiDB-lite"/>
    </source>
</evidence>
<reference evidence="3" key="1">
    <citation type="submission" date="2021-07" db="EMBL/GenBank/DDBJ databases">
        <title>Draft genome of Mortierella alpina, strain LL118, isolated from an aspen leaf litter sample.</title>
        <authorList>
            <person name="Yang S."/>
            <person name="Vinatzer B.A."/>
        </authorList>
    </citation>
    <scope>NUCLEOTIDE SEQUENCE</scope>
    <source>
        <strain evidence="3">LL118</strain>
    </source>
</reference>
<dbReference type="Pfam" id="PF00080">
    <property type="entry name" value="Sod_Cu"/>
    <property type="match status" value="1"/>
</dbReference>
<evidence type="ECO:0000313" key="4">
    <source>
        <dbReference type="Proteomes" id="UP000717515"/>
    </source>
</evidence>
<dbReference type="InterPro" id="IPR036423">
    <property type="entry name" value="SOD-like_Cu/Zn_dom_sf"/>
</dbReference>
<sequence>MASILEVLFNRPLSYNISIATNATLASAKPHHTFTPHIPTFNKQYTMVQQSLILTALVALGSMTMAHAADTPSAQQAHIDMSDIKATFTFTPLGDNSDKGANVAINIVSGLSTKAAVTPAVGFEYHIHVNPVTNNDCMTTGGHLDPTNVGATKCNPTAPEKCQEGDLSGKHGNLMPSESGALAPVTYTDKEIQFIGVNTTIIGRSIVIHNNGTRVACANLVSADDAEPHSMPPPSGVGSQTSGAASETRVSREILWTVVGTVGSGIMAALMAF</sequence>
<protein>
    <recommendedName>
        <fullName evidence="2">Superoxide dismutase copper/zinc binding domain-containing protein</fullName>
    </recommendedName>
</protein>
<dbReference type="InterPro" id="IPR001424">
    <property type="entry name" value="SOD_Cu_Zn_dom"/>
</dbReference>
<feature type="region of interest" description="Disordered" evidence="1">
    <location>
        <begin position="226"/>
        <end position="245"/>
    </location>
</feature>
<accession>A0A9P8CU10</accession>
<name>A0A9P8CU10_MORAP</name>
<dbReference type="PANTHER" id="PTHR20910">
    <property type="entry name" value="AGAP001623-PA"/>
    <property type="match status" value="1"/>
</dbReference>
<dbReference type="PANTHER" id="PTHR20910:SF1">
    <property type="entry name" value="SUPEROXIDE DISMUTASE COPPER_ZINC BINDING DOMAIN-CONTAINING PROTEIN"/>
    <property type="match status" value="1"/>
</dbReference>
<dbReference type="Proteomes" id="UP000717515">
    <property type="component" value="Unassembled WGS sequence"/>
</dbReference>
<organism evidence="3 4">
    <name type="scientific">Mortierella alpina</name>
    <name type="common">Oleaginous fungus</name>
    <name type="synonym">Mortierella renispora</name>
    <dbReference type="NCBI Taxonomy" id="64518"/>
    <lineage>
        <taxon>Eukaryota</taxon>
        <taxon>Fungi</taxon>
        <taxon>Fungi incertae sedis</taxon>
        <taxon>Mucoromycota</taxon>
        <taxon>Mortierellomycotina</taxon>
        <taxon>Mortierellomycetes</taxon>
        <taxon>Mortierellales</taxon>
        <taxon>Mortierellaceae</taxon>
        <taxon>Mortierella</taxon>
    </lineage>
</organism>
<dbReference type="EMBL" id="JAIFTL010000368">
    <property type="protein sequence ID" value="KAG9319838.1"/>
    <property type="molecule type" value="Genomic_DNA"/>
</dbReference>
<feature type="domain" description="Superoxide dismutase copper/zinc binding" evidence="2">
    <location>
        <begin position="122"/>
        <end position="212"/>
    </location>
</feature>
<evidence type="ECO:0000313" key="3">
    <source>
        <dbReference type="EMBL" id="KAG9319838.1"/>
    </source>
</evidence>
<evidence type="ECO:0000259" key="2">
    <source>
        <dbReference type="Pfam" id="PF00080"/>
    </source>
</evidence>
<proteinExistence type="predicted"/>
<gene>
    <name evidence="3" type="ORF">KVV02_002426</name>
</gene>
<comment type="caution">
    <text evidence="3">The sequence shown here is derived from an EMBL/GenBank/DDBJ whole genome shotgun (WGS) entry which is preliminary data.</text>
</comment>
<dbReference type="AlphaFoldDB" id="A0A9P8CU10"/>
<dbReference type="Gene3D" id="2.60.40.200">
    <property type="entry name" value="Superoxide dismutase, copper/zinc binding domain"/>
    <property type="match status" value="1"/>
</dbReference>